<keyword evidence="1 6" id="KW-0808">Transferase</keyword>
<evidence type="ECO:0000256" key="4">
    <source>
        <dbReference type="SAM" id="MobiDB-lite"/>
    </source>
</evidence>
<dbReference type="EMBL" id="VYKK01000008">
    <property type="protein sequence ID" value="KAA9005468.1"/>
    <property type="molecule type" value="Genomic_DNA"/>
</dbReference>
<evidence type="ECO:0000313" key="6">
    <source>
        <dbReference type="EMBL" id="KAA9005468.1"/>
    </source>
</evidence>
<organism evidence="6 7">
    <name type="scientific">Paenibacillus spiritus</name>
    <dbReference type="NCBI Taxonomy" id="2496557"/>
    <lineage>
        <taxon>Bacteria</taxon>
        <taxon>Bacillati</taxon>
        <taxon>Bacillota</taxon>
        <taxon>Bacilli</taxon>
        <taxon>Bacillales</taxon>
        <taxon>Paenibacillaceae</taxon>
        <taxon>Paenibacillus</taxon>
    </lineage>
</organism>
<dbReference type="Pfam" id="PF13302">
    <property type="entry name" value="Acetyltransf_3"/>
    <property type="match status" value="1"/>
</dbReference>
<evidence type="ECO:0000256" key="1">
    <source>
        <dbReference type="ARBA" id="ARBA00022679"/>
    </source>
</evidence>
<dbReference type="PANTHER" id="PTHR43792">
    <property type="entry name" value="GNAT FAMILY, PUTATIVE (AFU_ORTHOLOGUE AFUA_3G00765)-RELATED-RELATED"/>
    <property type="match status" value="1"/>
</dbReference>
<gene>
    <name evidence="6" type="ORF">F4V43_08345</name>
</gene>
<reference evidence="6 7" key="1">
    <citation type="submission" date="2019-09" db="EMBL/GenBank/DDBJ databases">
        <title>Bacillus ochoae sp. nov., Paenibacillus whitsoniae sp. nov., Paenibacillus spiritus sp. nov. Isolated from the Mars Exploration Rover during spacecraft assembly.</title>
        <authorList>
            <person name="Seuylemezian A."/>
            <person name="Vaishampayan P."/>
        </authorList>
    </citation>
    <scope>NUCLEOTIDE SEQUENCE [LARGE SCALE GENOMIC DNA]</scope>
    <source>
        <strain evidence="6 7">MER_111</strain>
    </source>
</reference>
<keyword evidence="7" id="KW-1185">Reference proteome</keyword>
<dbReference type="PANTHER" id="PTHR43792:SF8">
    <property type="entry name" value="[RIBOSOMAL PROTEIN US5]-ALANINE N-ACETYLTRANSFERASE"/>
    <property type="match status" value="1"/>
</dbReference>
<accession>A0A5J5GBR9</accession>
<dbReference type="AlphaFoldDB" id="A0A5J5GBR9"/>
<dbReference type="InterPro" id="IPR051531">
    <property type="entry name" value="N-acetyltransferase"/>
</dbReference>
<evidence type="ECO:0000313" key="7">
    <source>
        <dbReference type="Proteomes" id="UP000367750"/>
    </source>
</evidence>
<dbReference type="Proteomes" id="UP000367750">
    <property type="component" value="Unassembled WGS sequence"/>
</dbReference>
<evidence type="ECO:0000259" key="5">
    <source>
        <dbReference type="PROSITE" id="PS51186"/>
    </source>
</evidence>
<proteinExistence type="inferred from homology"/>
<dbReference type="GO" id="GO:0008999">
    <property type="term" value="F:protein-N-terminal-alanine acetyltransferase activity"/>
    <property type="evidence" value="ECO:0007669"/>
    <property type="project" value="TreeGrafter"/>
</dbReference>
<dbReference type="SUPFAM" id="SSF55729">
    <property type="entry name" value="Acyl-CoA N-acyltransferases (Nat)"/>
    <property type="match status" value="1"/>
</dbReference>
<sequence>MEGPHIKVREITPDEAPALLELQLENRDWFERFSPARAPGFYTLEHQLQLIRKQEEARRQDQAYEFGIFTNTGGRLIGTISLFQIRRGPLQSALIGYDLSRACNGKGYTTEAVRLLVDCGFRRLGLHRIEAGVMPHNIASIRVLEKSGFQKEGLARQNVRINGRWEDHQVLAILNPDDGEEGAEPEPGQATDKMEKRQ</sequence>
<evidence type="ECO:0000256" key="2">
    <source>
        <dbReference type="ARBA" id="ARBA00023315"/>
    </source>
</evidence>
<dbReference type="OrthoDB" id="9795206at2"/>
<dbReference type="InterPro" id="IPR016181">
    <property type="entry name" value="Acyl_CoA_acyltransferase"/>
</dbReference>
<dbReference type="RefSeq" id="WP_150457781.1">
    <property type="nucleotide sequence ID" value="NZ_VYKK01000008.1"/>
</dbReference>
<name>A0A5J5GBR9_9BACL</name>
<comment type="caution">
    <text evidence="6">The sequence shown here is derived from an EMBL/GenBank/DDBJ whole genome shotgun (WGS) entry which is preliminary data.</text>
</comment>
<dbReference type="InterPro" id="IPR000182">
    <property type="entry name" value="GNAT_dom"/>
</dbReference>
<evidence type="ECO:0000256" key="3">
    <source>
        <dbReference type="ARBA" id="ARBA00038502"/>
    </source>
</evidence>
<dbReference type="PROSITE" id="PS51186">
    <property type="entry name" value="GNAT"/>
    <property type="match status" value="1"/>
</dbReference>
<protein>
    <submittedName>
        <fullName evidence="6">GNAT family N-acetyltransferase</fullName>
    </submittedName>
</protein>
<feature type="region of interest" description="Disordered" evidence="4">
    <location>
        <begin position="175"/>
        <end position="198"/>
    </location>
</feature>
<dbReference type="Gene3D" id="3.40.630.30">
    <property type="match status" value="1"/>
</dbReference>
<feature type="domain" description="N-acetyltransferase" evidence="5">
    <location>
        <begin position="6"/>
        <end position="176"/>
    </location>
</feature>
<comment type="similarity">
    <text evidence="3">Belongs to the acetyltransferase family. RimJ subfamily.</text>
</comment>
<dbReference type="GO" id="GO:0005737">
    <property type="term" value="C:cytoplasm"/>
    <property type="evidence" value="ECO:0007669"/>
    <property type="project" value="TreeGrafter"/>
</dbReference>
<keyword evidence="2" id="KW-0012">Acyltransferase</keyword>